<sequence length="95" mass="10471">MHQSDRWYAGDGALQSDSRLALASSCSTEEDMRDCFHDGAGTRTGGYLQPSLLLSPRLSLEPSARKIQRRLPGRPGRRDPGANRHQLLTGPPRQS</sequence>
<dbReference type="AlphaFoldDB" id="A0A8T0BDU5"/>
<evidence type="ECO:0000256" key="1">
    <source>
        <dbReference type="SAM" id="MobiDB-lite"/>
    </source>
</evidence>
<feature type="region of interest" description="Disordered" evidence="1">
    <location>
        <begin position="59"/>
        <end position="95"/>
    </location>
</feature>
<gene>
    <name evidence="2" type="ORF">HF521_021119</name>
</gene>
<organism evidence="2 3">
    <name type="scientific">Silurus meridionalis</name>
    <name type="common">Southern catfish</name>
    <name type="synonym">Silurus soldatovi meridionalis</name>
    <dbReference type="NCBI Taxonomy" id="175797"/>
    <lineage>
        <taxon>Eukaryota</taxon>
        <taxon>Metazoa</taxon>
        <taxon>Chordata</taxon>
        <taxon>Craniata</taxon>
        <taxon>Vertebrata</taxon>
        <taxon>Euteleostomi</taxon>
        <taxon>Actinopterygii</taxon>
        <taxon>Neopterygii</taxon>
        <taxon>Teleostei</taxon>
        <taxon>Ostariophysi</taxon>
        <taxon>Siluriformes</taxon>
        <taxon>Siluridae</taxon>
        <taxon>Silurus</taxon>
    </lineage>
</organism>
<comment type="caution">
    <text evidence="2">The sequence shown here is derived from an EMBL/GenBank/DDBJ whole genome shotgun (WGS) entry which is preliminary data.</text>
</comment>
<reference evidence="2" key="1">
    <citation type="submission" date="2020-08" db="EMBL/GenBank/DDBJ databases">
        <title>Chromosome-level assembly of Southern catfish (Silurus meridionalis) provides insights into visual adaptation to the nocturnal and benthic lifestyles.</title>
        <authorList>
            <person name="Zhang Y."/>
            <person name="Wang D."/>
            <person name="Peng Z."/>
        </authorList>
    </citation>
    <scope>NUCLEOTIDE SEQUENCE</scope>
    <source>
        <strain evidence="2">SWU-2019-XX</strain>
        <tissue evidence="2">Muscle</tissue>
    </source>
</reference>
<dbReference type="Proteomes" id="UP000606274">
    <property type="component" value="Unassembled WGS sequence"/>
</dbReference>
<protein>
    <submittedName>
        <fullName evidence="2">Uncharacterized protein</fullName>
    </submittedName>
</protein>
<evidence type="ECO:0000313" key="3">
    <source>
        <dbReference type="Proteomes" id="UP000606274"/>
    </source>
</evidence>
<dbReference type="EMBL" id="JABFDY010000008">
    <property type="protein sequence ID" value="KAF7704047.1"/>
    <property type="molecule type" value="Genomic_DNA"/>
</dbReference>
<accession>A0A8T0BDU5</accession>
<keyword evidence="3" id="KW-1185">Reference proteome</keyword>
<proteinExistence type="predicted"/>
<name>A0A8T0BDU5_SILME</name>
<evidence type="ECO:0000313" key="2">
    <source>
        <dbReference type="EMBL" id="KAF7704047.1"/>
    </source>
</evidence>